<sequence>MELHKPKHVVLVSSPGLGHLIPVIELGKRFVLHHNFNVTVLAVTSQTSKTETQILNSAFTPSLCHVICIPPPNLVGLIDENAATHVTRLCVMMREAKPAIRSIISKITPRPSALIFDIFSTEAIPIARELNILSYVFDASHAWMLALLVYSPVLDEKIEGEFVDQKQALKIPGCNAVRPEDVFDPMLDRNDQQYKEALGIGNRITQSDGILVNTWEELQYKDLEALREGGSEALNMKIPIYAVGPIVRESELEKNSSNESLVKWLDEQPNESVVYVSFGSGGTLSYEQTTELAWGLELSERRFVWVVRAPTEGAADSAFFTTGSSESEGDEGLMYFPEGFLSRTCNLGLLVPEWSQQVTILKHRSVGGFLSHCGWGSTLESVTNGVPLIAWPLYAEQKMNATLLSEELGVAVRTAVLPTKKVVRREEIARMVREVIPGNENVKKNEIRERVKEVQRSALKALSVGGSSYTALSQVAKTIEG</sequence>
<dbReference type="FunFam" id="3.40.50.2000:FF:000054">
    <property type="entry name" value="Glycosyltransferase"/>
    <property type="match status" value="1"/>
</dbReference>
<gene>
    <name evidence="6" type="ORF">GLYMA_12G163400</name>
</gene>
<evidence type="ECO:0000313" key="6">
    <source>
        <dbReference type="EMBL" id="KRH26249.1"/>
    </source>
</evidence>
<dbReference type="GO" id="GO:0008194">
    <property type="term" value="F:UDP-glycosyltransferase activity"/>
    <property type="evidence" value="ECO:0007669"/>
    <property type="project" value="InterPro"/>
</dbReference>
<dbReference type="Gene3D" id="3.40.50.2000">
    <property type="entry name" value="Glycogen Phosphorylase B"/>
    <property type="match status" value="2"/>
</dbReference>
<dbReference type="SMR" id="A0A0R0HF22"/>
<dbReference type="PANTHER" id="PTHR48046">
    <property type="entry name" value="UDP-GLYCOSYLTRANSFERASE 72E1"/>
    <property type="match status" value="1"/>
</dbReference>
<dbReference type="SUPFAM" id="SSF53756">
    <property type="entry name" value="UDP-Glycosyltransferase/glycogen phosphorylase"/>
    <property type="match status" value="1"/>
</dbReference>
<dbReference type="FunCoup" id="A0A0R0HF22">
    <property type="interactions" value="722"/>
</dbReference>
<dbReference type="EC" id="2.4.1.-" evidence="5"/>
<reference evidence="6 7" key="1">
    <citation type="journal article" date="2010" name="Nature">
        <title>Genome sequence of the palaeopolyploid soybean.</title>
        <authorList>
            <person name="Schmutz J."/>
            <person name="Cannon S.B."/>
            <person name="Schlueter J."/>
            <person name="Ma J."/>
            <person name="Mitros T."/>
            <person name="Nelson W."/>
            <person name="Hyten D.L."/>
            <person name="Song Q."/>
            <person name="Thelen J.J."/>
            <person name="Cheng J."/>
            <person name="Xu D."/>
            <person name="Hellsten U."/>
            <person name="May G.D."/>
            <person name="Yu Y."/>
            <person name="Sakurai T."/>
            <person name="Umezawa T."/>
            <person name="Bhattacharyya M.K."/>
            <person name="Sandhu D."/>
            <person name="Valliyodan B."/>
            <person name="Lindquist E."/>
            <person name="Peto M."/>
            <person name="Grant D."/>
            <person name="Shu S."/>
            <person name="Goodstein D."/>
            <person name="Barry K."/>
            <person name="Futrell-Griggs M."/>
            <person name="Abernathy B."/>
            <person name="Du J."/>
            <person name="Tian Z."/>
            <person name="Zhu L."/>
            <person name="Gill N."/>
            <person name="Joshi T."/>
            <person name="Libault M."/>
            <person name="Sethuraman A."/>
            <person name="Zhang X.-C."/>
            <person name="Shinozaki K."/>
            <person name="Nguyen H.T."/>
            <person name="Wing R.A."/>
            <person name="Cregan P."/>
            <person name="Specht J."/>
            <person name="Grimwood J."/>
            <person name="Rokhsar D."/>
            <person name="Stacey G."/>
            <person name="Shoemaker R.C."/>
            <person name="Jackson S.A."/>
        </authorList>
    </citation>
    <scope>NUCLEOTIDE SEQUENCE</scope>
    <source>
        <strain evidence="7">cv. Williams 82</strain>
        <tissue evidence="6">Callus</tissue>
    </source>
</reference>
<proteinExistence type="inferred from homology"/>
<dbReference type="EnsemblPlants" id="KRH26249">
    <property type="protein sequence ID" value="KRH26249"/>
    <property type="gene ID" value="GLYMA_12G163400"/>
</dbReference>
<evidence type="ECO:0000256" key="2">
    <source>
        <dbReference type="ARBA" id="ARBA00022676"/>
    </source>
</evidence>
<reference evidence="7" key="2">
    <citation type="submission" date="2018-02" db="UniProtKB">
        <authorList>
            <consortium name="EnsemblPlants"/>
        </authorList>
    </citation>
    <scope>IDENTIFICATION</scope>
    <source>
        <strain evidence="7">Williams 82</strain>
    </source>
</reference>
<evidence type="ECO:0000256" key="3">
    <source>
        <dbReference type="ARBA" id="ARBA00022679"/>
    </source>
</evidence>
<dbReference type="InterPro" id="IPR035595">
    <property type="entry name" value="UDP_glycos_trans_CS"/>
</dbReference>
<keyword evidence="8" id="KW-1185">Reference proteome</keyword>
<dbReference type="Gramene" id="KRH26249">
    <property type="protein sequence ID" value="KRH26249"/>
    <property type="gene ID" value="GLYMA_12G163400"/>
</dbReference>
<evidence type="ECO:0000256" key="5">
    <source>
        <dbReference type="RuleBase" id="RU362057"/>
    </source>
</evidence>
<dbReference type="Pfam" id="PF00201">
    <property type="entry name" value="UDPGT"/>
    <property type="match status" value="1"/>
</dbReference>
<reference evidence="6" key="3">
    <citation type="submission" date="2018-07" db="EMBL/GenBank/DDBJ databases">
        <title>WGS assembly of Glycine max.</title>
        <authorList>
            <person name="Schmutz J."/>
            <person name="Cannon S."/>
            <person name="Schlueter J."/>
            <person name="Ma J."/>
            <person name="Mitros T."/>
            <person name="Nelson W."/>
            <person name="Hyten D."/>
            <person name="Song Q."/>
            <person name="Thelen J."/>
            <person name="Cheng J."/>
            <person name="Xu D."/>
            <person name="Hellsten U."/>
            <person name="May G."/>
            <person name="Yu Y."/>
            <person name="Sakurai T."/>
            <person name="Umezawa T."/>
            <person name="Bhattacharyya M."/>
            <person name="Sandhu D."/>
            <person name="Valliyodan B."/>
            <person name="Lindquist E."/>
            <person name="Peto M."/>
            <person name="Grant D."/>
            <person name="Shu S."/>
            <person name="Goodstein D."/>
            <person name="Barry K."/>
            <person name="Futrell-Griggs M."/>
            <person name="Abernathy B."/>
            <person name="Du J."/>
            <person name="Tian Z."/>
            <person name="Zhu L."/>
            <person name="Gill N."/>
            <person name="Joshi T."/>
            <person name="Libault M."/>
            <person name="Sethuraman A."/>
            <person name="Zhang X."/>
            <person name="Shinozaki K."/>
            <person name="Nguyen H."/>
            <person name="Wing R."/>
            <person name="Cregan P."/>
            <person name="Specht J."/>
            <person name="Grimwood J."/>
            <person name="Rokhsar D."/>
            <person name="Stacey G."/>
            <person name="Shoemaker R."/>
            <person name="Jackson S."/>
        </authorList>
    </citation>
    <scope>NUCLEOTIDE SEQUENCE</scope>
    <source>
        <tissue evidence="6">Callus</tissue>
    </source>
</reference>
<dbReference type="AlphaFoldDB" id="A0A0R0HF22"/>
<evidence type="ECO:0000313" key="8">
    <source>
        <dbReference type="Proteomes" id="UP000008827"/>
    </source>
</evidence>
<protein>
    <recommendedName>
        <fullName evidence="5">Glycosyltransferase</fullName>
        <ecNumber evidence="5">2.4.1.-</ecNumber>
    </recommendedName>
</protein>
<accession>A0A0R0HF22</accession>
<evidence type="ECO:0000313" key="7">
    <source>
        <dbReference type="EnsemblPlants" id="KRH26249"/>
    </source>
</evidence>
<keyword evidence="3 4" id="KW-0808">Transferase</keyword>
<dbReference type="Proteomes" id="UP000008827">
    <property type="component" value="Chromosome 12"/>
</dbReference>
<dbReference type="PANTHER" id="PTHR48046:SF1">
    <property type="entry name" value="GLYCOSYLTRANSFERASE-RELATED"/>
    <property type="match status" value="1"/>
</dbReference>
<dbReference type="OMA" id="VTILAMM"/>
<keyword evidence="2 4" id="KW-0328">Glycosyltransferase</keyword>
<dbReference type="CDD" id="cd03784">
    <property type="entry name" value="GT1_Gtf-like"/>
    <property type="match status" value="1"/>
</dbReference>
<comment type="similarity">
    <text evidence="1 4">Belongs to the UDP-glycosyltransferase family.</text>
</comment>
<evidence type="ECO:0000256" key="1">
    <source>
        <dbReference type="ARBA" id="ARBA00009995"/>
    </source>
</evidence>
<name>A0A0R0HF22_SOYBN</name>
<evidence type="ECO:0000256" key="4">
    <source>
        <dbReference type="RuleBase" id="RU003718"/>
    </source>
</evidence>
<organism evidence="6">
    <name type="scientific">Glycine max</name>
    <name type="common">Soybean</name>
    <name type="synonym">Glycine hispida</name>
    <dbReference type="NCBI Taxonomy" id="3847"/>
    <lineage>
        <taxon>Eukaryota</taxon>
        <taxon>Viridiplantae</taxon>
        <taxon>Streptophyta</taxon>
        <taxon>Embryophyta</taxon>
        <taxon>Tracheophyta</taxon>
        <taxon>Spermatophyta</taxon>
        <taxon>Magnoliopsida</taxon>
        <taxon>eudicotyledons</taxon>
        <taxon>Gunneridae</taxon>
        <taxon>Pentapetalae</taxon>
        <taxon>rosids</taxon>
        <taxon>fabids</taxon>
        <taxon>Fabales</taxon>
        <taxon>Fabaceae</taxon>
        <taxon>Papilionoideae</taxon>
        <taxon>50 kb inversion clade</taxon>
        <taxon>NPAAA clade</taxon>
        <taxon>indigoferoid/millettioid clade</taxon>
        <taxon>Phaseoleae</taxon>
        <taxon>Glycine</taxon>
        <taxon>Glycine subgen. Soja</taxon>
    </lineage>
</organism>
<dbReference type="PROSITE" id="PS00375">
    <property type="entry name" value="UDPGT"/>
    <property type="match status" value="1"/>
</dbReference>
<dbReference type="FunFam" id="3.40.50.2000:FF:000051">
    <property type="entry name" value="Glycosyltransferase"/>
    <property type="match status" value="1"/>
</dbReference>
<dbReference type="InParanoid" id="A0A0R0HF22"/>
<dbReference type="EMBL" id="CM000845">
    <property type="protein sequence ID" value="KRH26249.1"/>
    <property type="molecule type" value="Genomic_DNA"/>
</dbReference>
<dbReference type="InterPro" id="IPR002213">
    <property type="entry name" value="UDP_glucos_trans"/>
</dbReference>